<organism evidence="1 2">
    <name type="scientific">Mucilaginibacter pocheonensis</name>
    <dbReference type="NCBI Taxonomy" id="398050"/>
    <lineage>
        <taxon>Bacteria</taxon>
        <taxon>Pseudomonadati</taxon>
        <taxon>Bacteroidota</taxon>
        <taxon>Sphingobacteriia</taxon>
        <taxon>Sphingobacteriales</taxon>
        <taxon>Sphingobacteriaceae</taxon>
        <taxon>Mucilaginibacter</taxon>
    </lineage>
</organism>
<sequence>MGKDYTEIVVESFLPTSTAGLHGKVHIRPVAGQDPFLPSMFVECSKELSEDYEVGTKFLIKAKVTSRKGKGVFIYSSYKWRYVVLN</sequence>
<keyword evidence="2" id="KW-1185">Reference proteome</keyword>
<evidence type="ECO:0000313" key="2">
    <source>
        <dbReference type="Proteomes" id="UP001247620"/>
    </source>
</evidence>
<evidence type="ECO:0000313" key="1">
    <source>
        <dbReference type="EMBL" id="MDR6943029.1"/>
    </source>
</evidence>
<comment type="caution">
    <text evidence="1">The sequence shown here is derived from an EMBL/GenBank/DDBJ whole genome shotgun (WGS) entry which is preliminary data.</text>
</comment>
<dbReference type="EMBL" id="JAVDUU010000003">
    <property type="protein sequence ID" value="MDR6943029.1"/>
    <property type="molecule type" value="Genomic_DNA"/>
</dbReference>
<dbReference type="RefSeq" id="WP_310096630.1">
    <property type="nucleotide sequence ID" value="NZ_JAVDUU010000003.1"/>
</dbReference>
<dbReference type="Proteomes" id="UP001247620">
    <property type="component" value="Unassembled WGS sequence"/>
</dbReference>
<name>A0ABU1TC97_9SPHI</name>
<protein>
    <submittedName>
        <fullName evidence="1">Uncharacterized protein</fullName>
    </submittedName>
</protein>
<gene>
    <name evidence="1" type="ORF">J2W55_002882</name>
</gene>
<reference evidence="1 2" key="1">
    <citation type="submission" date="2023-07" db="EMBL/GenBank/DDBJ databases">
        <title>Sorghum-associated microbial communities from plants grown in Nebraska, USA.</title>
        <authorList>
            <person name="Schachtman D."/>
        </authorList>
    </citation>
    <scope>NUCLEOTIDE SEQUENCE [LARGE SCALE GENOMIC DNA]</scope>
    <source>
        <strain evidence="1 2">3262</strain>
    </source>
</reference>
<accession>A0ABU1TC97</accession>
<proteinExistence type="predicted"/>